<dbReference type="STRING" id="59925.EU91_1405"/>
<dbReference type="eggNOG" id="COG2242">
    <property type="taxonomic scope" value="Bacteria"/>
</dbReference>
<evidence type="ECO:0000313" key="3">
    <source>
        <dbReference type="Proteomes" id="UP000030598"/>
    </source>
</evidence>
<dbReference type="PANTHER" id="PTHR36973:SF4">
    <property type="entry name" value="NODULATION PROTEIN"/>
    <property type="match status" value="1"/>
</dbReference>
<name>A0A0A1Z725_PROMR</name>
<dbReference type="InterPro" id="IPR029063">
    <property type="entry name" value="SAM-dependent_MTases_sf"/>
</dbReference>
<dbReference type="InterPro" id="IPR006342">
    <property type="entry name" value="FkbM_mtfrase"/>
</dbReference>
<dbReference type="NCBIfam" id="TIGR01444">
    <property type="entry name" value="fkbM_fam"/>
    <property type="match status" value="1"/>
</dbReference>
<reference evidence="3" key="1">
    <citation type="journal article" date="2014" name="Sci. Data">
        <title>Genomes of diverse isolates of the marine cyanobacterium Prochlorococcus.</title>
        <authorList>
            <person name="Biller S."/>
            <person name="Berube P."/>
            <person name="Thompson J."/>
            <person name="Kelly L."/>
            <person name="Roggensack S."/>
            <person name="Awad L."/>
            <person name="Roache-Johnson K."/>
            <person name="Ding H."/>
            <person name="Giovannoni S.J."/>
            <person name="Moore L.R."/>
            <person name="Chisholm S.W."/>
        </authorList>
    </citation>
    <scope>NUCLEOTIDE SEQUENCE [LARGE SCALE GENOMIC DNA]</scope>
    <source>
        <strain evidence="3">GP2</strain>
    </source>
</reference>
<dbReference type="AlphaFoldDB" id="A0A0A1Z725"/>
<dbReference type="EMBL" id="JNAH01000008">
    <property type="protein sequence ID" value="KGF85305.1"/>
    <property type="molecule type" value="Genomic_DNA"/>
</dbReference>
<evidence type="ECO:0000259" key="1">
    <source>
        <dbReference type="Pfam" id="PF05050"/>
    </source>
</evidence>
<dbReference type="GO" id="GO:0032259">
    <property type="term" value="P:methylation"/>
    <property type="evidence" value="ECO:0007669"/>
    <property type="project" value="UniProtKB-KW"/>
</dbReference>
<protein>
    <submittedName>
        <fullName evidence="2">Methyltransferase FkbM</fullName>
    </submittedName>
</protein>
<accession>A0A0A1Z725</accession>
<dbReference type="Gene3D" id="3.40.50.150">
    <property type="entry name" value="Vaccinia Virus protein VP39"/>
    <property type="match status" value="1"/>
</dbReference>
<comment type="caution">
    <text evidence="2">The sequence shown here is derived from an EMBL/GenBank/DDBJ whole genome shotgun (WGS) entry which is preliminary data.</text>
</comment>
<dbReference type="InterPro" id="IPR053188">
    <property type="entry name" value="FkbM_Methyltransferase"/>
</dbReference>
<keyword evidence="2" id="KW-0808">Transferase</keyword>
<sequence>MLKLRIRKIFFIVNNLSFTRFYLVGIYPSVEHISTLKYVLKESRIDAFLDIGSNKGQFTLAIKSLEPNKKIYSFDPLITSKKSFDIITKNLKNIEFFPFAISDICNSQEINIPMKNDSSSLLEISSFQKKFFGTSNVLSHQKVNVITLEHWFKFNNIKDFNNGFIKIDVQGLEINVLKGANDLLEKFKYIYIELSFKEFYKSQILGWEIMNFLENKKFKFIRSENCIYDKLELIQGDFLFKRI</sequence>
<dbReference type="SUPFAM" id="SSF53335">
    <property type="entry name" value="S-adenosyl-L-methionine-dependent methyltransferases"/>
    <property type="match status" value="1"/>
</dbReference>
<dbReference type="Pfam" id="PF05050">
    <property type="entry name" value="Methyltransf_21"/>
    <property type="match status" value="1"/>
</dbReference>
<dbReference type="GO" id="GO:0008171">
    <property type="term" value="F:O-methyltransferase activity"/>
    <property type="evidence" value="ECO:0007669"/>
    <property type="project" value="TreeGrafter"/>
</dbReference>
<gene>
    <name evidence="2" type="ORF">EU91_1405</name>
</gene>
<dbReference type="Proteomes" id="UP000030598">
    <property type="component" value="Unassembled WGS sequence"/>
</dbReference>
<keyword evidence="2" id="KW-0489">Methyltransferase</keyword>
<evidence type="ECO:0000313" key="2">
    <source>
        <dbReference type="EMBL" id="KGF85305.1"/>
    </source>
</evidence>
<feature type="domain" description="Methyltransferase FkbM" evidence="1">
    <location>
        <begin position="50"/>
        <end position="220"/>
    </location>
</feature>
<proteinExistence type="predicted"/>
<organism evidence="2 3">
    <name type="scientific">Prochlorococcus marinus str. GP2</name>
    <dbReference type="NCBI Taxonomy" id="59925"/>
    <lineage>
        <taxon>Bacteria</taxon>
        <taxon>Bacillati</taxon>
        <taxon>Cyanobacteriota</taxon>
        <taxon>Cyanophyceae</taxon>
        <taxon>Synechococcales</taxon>
        <taxon>Prochlorococcaceae</taxon>
        <taxon>Prochlorococcus</taxon>
    </lineage>
</organism>
<dbReference type="PANTHER" id="PTHR36973">
    <property type="entry name" value="SLL1456 PROTEIN-RELATED"/>
    <property type="match status" value="1"/>
</dbReference>